<comment type="caution">
    <text evidence="1">The sequence shown here is derived from an EMBL/GenBank/DDBJ whole genome shotgun (WGS) entry which is preliminary data.</text>
</comment>
<evidence type="ECO:0000313" key="1">
    <source>
        <dbReference type="EMBL" id="OIQ70943.1"/>
    </source>
</evidence>
<reference evidence="1" key="1">
    <citation type="submission" date="2016-10" db="EMBL/GenBank/DDBJ databases">
        <title>Sequence of Gallionella enrichment culture.</title>
        <authorList>
            <person name="Poehlein A."/>
            <person name="Muehling M."/>
            <person name="Daniel R."/>
        </authorList>
    </citation>
    <scope>NUCLEOTIDE SEQUENCE</scope>
</reference>
<sequence length="123" mass="13051">MVRNAAHVPELHRHPSACGMNRAGHGLPAVFLRVGVDAGGERIALTLAADLCGLGDDQPCARALHVVARIHLAGNIAGLARARPGQRRHDDAVGQVERSDFQGGEQREQSGLCHGVSLELRVM</sequence>
<gene>
    <name evidence="1" type="ORF">GALL_474430</name>
</gene>
<proteinExistence type="predicted"/>
<name>A0A1J5PT87_9ZZZZ</name>
<protein>
    <submittedName>
        <fullName evidence="1">Uncharacterized protein</fullName>
    </submittedName>
</protein>
<organism evidence="1">
    <name type="scientific">mine drainage metagenome</name>
    <dbReference type="NCBI Taxonomy" id="410659"/>
    <lineage>
        <taxon>unclassified sequences</taxon>
        <taxon>metagenomes</taxon>
        <taxon>ecological metagenomes</taxon>
    </lineage>
</organism>
<dbReference type="EMBL" id="MLJW01003951">
    <property type="protein sequence ID" value="OIQ70943.1"/>
    <property type="molecule type" value="Genomic_DNA"/>
</dbReference>
<accession>A0A1J5PT87</accession>
<dbReference type="AlphaFoldDB" id="A0A1J5PT87"/>